<keyword evidence="1" id="KW-0812">Transmembrane</keyword>
<dbReference type="InterPro" id="IPR029162">
    <property type="entry name" value="InaF-motif"/>
</dbReference>
<keyword evidence="1" id="KW-1133">Transmembrane helix</keyword>
<accession>A0A0K0D8Q7</accession>
<evidence type="ECO:0000313" key="2">
    <source>
        <dbReference type="Proteomes" id="UP000035642"/>
    </source>
</evidence>
<reference evidence="2" key="1">
    <citation type="submission" date="2012-09" db="EMBL/GenBank/DDBJ databases">
        <authorList>
            <person name="Martin A.A."/>
        </authorList>
    </citation>
    <scope>NUCLEOTIDE SEQUENCE</scope>
</reference>
<proteinExistence type="predicted"/>
<keyword evidence="1" id="KW-0472">Membrane</keyword>
<evidence type="ECO:0000256" key="1">
    <source>
        <dbReference type="SAM" id="Phobius"/>
    </source>
</evidence>
<reference evidence="3" key="2">
    <citation type="submission" date="2017-02" db="UniProtKB">
        <authorList>
            <consortium name="WormBaseParasite"/>
        </authorList>
    </citation>
    <scope>IDENTIFICATION</scope>
</reference>
<dbReference type="AlphaFoldDB" id="A0A0K0D8Q7"/>
<dbReference type="WBParaSite" id="ACAC_0000645201-mRNA-1">
    <property type="protein sequence ID" value="ACAC_0000645201-mRNA-1"/>
    <property type="gene ID" value="ACAC_0000645201"/>
</dbReference>
<name>A0A0K0D8Q7_ANGCA</name>
<organism evidence="2 3">
    <name type="scientific">Angiostrongylus cantonensis</name>
    <name type="common">Rat lungworm</name>
    <dbReference type="NCBI Taxonomy" id="6313"/>
    <lineage>
        <taxon>Eukaryota</taxon>
        <taxon>Metazoa</taxon>
        <taxon>Ecdysozoa</taxon>
        <taxon>Nematoda</taxon>
        <taxon>Chromadorea</taxon>
        <taxon>Rhabditida</taxon>
        <taxon>Rhabditina</taxon>
        <taxon>Rhabditomorpha</taxon>
        <taxon>Strongyloidea</taxon>
        <taxon>Metastrongylidae</taxon>
        <taxon>Angiostrongylus</taxon>
    </lineage>
</organism>
<protein>
    <submittedName>
        <fullName evidence="3">DUF1084 domain-containing protein</fullName>
    </submittedName>
</protein>
<dbReference type="Pfam" id="PF15018">
    <property type="entry name" value="InaF-motif"/>
    <property type="match status" value="1"/>
</dbReference>
<sequence>MVTRSTASDPHGGRGCWIANGVGVWDLLTNEDLNCQSSSPVHHADRLRIRFVSVLGYIFFILLPAISLSVYYVCL</sequence>
<evidence type="ECO:0000313" key="3">
    <source>
        <dbReference type="WBParaSite" id="ACAC_0000645201-mRNA-1"/>
    </source>
</evidence>
<dbReference type="Proteomes" id="UP000035642">
    <property type="component" value="Unassembled WGS sequence"/>
</dbReference>
<keyword evidence="2" id="KW-1185">Reference proteome</keyword>
<feature type="transmembrane region" description="Helical" evidence="1">
    <location>
        <begin position="54"/>
        <end position="73"/>
    </location>
</feature>